<reference evidence="1 2" key="1">
    <citation type="journal article" date="2019" name="Int. J. Syst. Evol. Microbiol.">
        <title>The Global Catalogue of Microorganisms (GCM) 10K type strain sequencing project: providing services to taxonomists for standard genome sequencing and annotation.</title>
        <authorList>
            <consortium name="The Broad Institute Genomics Platform"/>
            <consortium name="The Broad Institute Genome Sequencing Center for Infectious Disease"/>
            <person name="Wu L."/>
            <person name="Ma J."/>
        </authorList>
    </citation>
    <scope>NUCLEOTIDE SEQUENCE [LARGE SCALE GENOMIC DNA]</scope>
    <source>
        <strain evidence="1 2">CGMCC 1.3239</strain>
    </source>
</reference>
<evidence type="ECO:0008006" key="3">
    <source>
        <dbReference type="Google" id="ProtNLM"/>
    </source>
</evidence>
<proteinExistence type="predicted"/>
<feature type="non-terminal residue" evidence="1">
    <location>
        <position position="83"/>
    </location>
</feature>
<comment type="caution">
    <text evidence="1">The sequence shown here is derived from an EMBL/GenBank/DDBJ whole genome shotgun (WGS) entry which is preliminary data.</text>
</comment>
<protein>
    <recommendedName>
        <fullName evidence="3">CARDB domain-containing protein</fullName>
    </recommendedName>
</protein>
<dbReference type="AlphaFoldDB" id="A0ABD5SD47"/>
<dbReference type="Proteomes" id="UP001596442">
    <property type="component" value="Unassembled WGS sequence"/>
</dbReference>
<keyword evidence="2" id="KW-1185">Reference proteome</keyword>
<name>A0ABD5SD47_9EURY</name>
<evidence type="ECO:0000313" key="1">
    <source>
        <dbReference type="EMBL" id="MFC6754831.1"/>
    </source>
</evidence>
<gene>
    <name evidence="1" type="ORF">ACFQEU_15405</name>
</gene>
<evidence type="ECO:0000313" key="2">
    <source>
        <dbReference type="Proteomes" id="UP001596442"/>
    </source>
</evidence>
<dbReference type="EMBL" id="JBHSWW010000388">
    <property type="protein sequence ID" value="MFC6754831.1"/>
    <property type="molecule type" value="Genomic_DNA"/>
</dbReference>
<sequence>MPSTRTTALLLACLAAVAAVGGAVGVPDARITVDSIDVGPADPVVGERTAVNVTVASSAGSGEPANVTELRLLDAEGEARDVA</sequence>
<organism evidence="1 2">
    <name type="scientific">Halorubrum tibetense</name>
    <dbReference type="NCBI Taxonomy" id="175631"/>
    <lineage>
        <taxon>Archaea</taxon>
        <taxon>Methanobacteriati</taxon>
        <taxon>Methanobacteriota</taxon>
        <taxon>Stenosarchaea group</taxon>
        <taxon>Halobacteria</taxon>
        <taxon>Halobacteriales</taxon>
        <taxon>Haloferacaceae</taxon>
        <taxon>Halorubrum</taxon>
    </lineage>
</organism>
<accession>A0ABD5SD47</accession>